<keyword evidence="5 7" id="KW-0067">ATP-binding</keyword>
<dbReference type="PROSITE" id="PS50893">
    <property type="entry name" value="ABC_TRANSPORTER_2"/>
    <property type="match status" value="1"/>
</dbReference>
<dbReference type="InterPro" id="IPR003439">
    <property type="entry name" value="ABC_transporter-like_ATP-bd"/>
</dbReference>
<dbReference type="SUPFAM" id="SSF52540">
    <property type="entry name" value="P-loop containing nucleoside triphosphate hydrolases"/>
    <property type="match status" value="1"/>
</dbReference>
<feature type="domain" description="ABC transporter" evidence="6">
    <location>
        <begin position="10"/>
        <end position="243"/>
    </location>
</feature>
<dbReference type="CDD" id="cd03293">
    <property type="entry name" value="ABC_NrtD_SsuB_transporters"/>
    <property type="match status" value="1"/>
</dbReference>
<keyword evidence="3" id="KW-1003">Cell membrane</keyword>
<dbReference type="PANTHER" id="PTHR42788:SF10">
    <property type="entry name" value="ABC TRANSPORTER ATP-BINDING PROTEIN"/>
    <property type="match status" value="1"/>
</dbReference>
<evidence type="ECO:0000256" key="4">
    <source>
        <dbReference type="ARBA" id="ARBA00022741"/>
    </source>
</evidence>
<keyword evidence="2" id="KW-0813">Transport</keyword>
<dbReference type="Pfam" id="PF00005">
    <property type="entry name" value="ABC_tran"/>
    <property type="match status" value="1"/>
</dbReference>
<reference evidence="7 8" key="1">
    <citation type="submission" date="2020-06" db="EMBL/GenBank/DDBJ databases">
        <title>Schlegella sp. ID0723 isolated from air conditioner.</title>
        <authorList>
            <person name="Kim D.Y."/>
            <person name="Kim D.-U."/>
        </authorList>
    </citation>
    <scope>NUCLEOTIDE SEQUENCE [LARGE SCALE GENOMIC DNA]</scope>
    <source>
        <strain evidence="7 8">ID0723</strain>
    </source>
</reference>
<evidence type="ECO:0000256" key="2">
    <source>
        <dbReference type="ARBA" id="ARBA00022448"/>
    </source>
</evidence>
<organism evidence="7 8">
    <name type="scientific">Piscinibacter koreensis</name>
    <dbReference type="NCBI Taxonomy" id="2742824"/>
    <lineage>
        <taxon>Bacteria</taxon>
        <taxon>Pseudomonadati</taxon>
        <taxon>Pseudomonadota</taxon>
        <taxon>Betaproteobacteria</taxon>
        <taxon>Burkholderiales</taxon>
        <taxon>Sphaerotilaceae</taxon>
        <taxon>Piscinibacter</taxon>
    </lineage>
</organism>
<dbReference type="InterPro" id="IPR027417">
    <property type="entry name" value="P-loop_NTPase"/>
</dbReference>
<protein>
    <submittedName>
        <fullName evidence="7">ABC transporter ATP-binding protein</fullName>
    </submittedName>
</protein>
<dbReference type="InterPro" id="IPR050166">
    <property type="entry name" value="ABC_transporter_ATP-bind"/>
</dbReference>
<evidence type="ECO:0000256" key="1">
    <source>
        <dbReference type="ARBA" id="ARBA00005417"/>
    </source>
</evidence>
<evidence type="ECO:0000313" key="8">
    <source>
        <dbReference type="Proteomes" id="UP000529637"/>
    </source>
</evidence>
<evidence type="ECO:0000313" key="7">
    <source>
        <dbReference type="EMBL" id="NUZ04700.1"/>
    </source>
</evidence>
<dbReference type="PANTHER" id="PTHR42788">
    <property type="entry name" value="TAURINE IMPORT ATP-BINDING PROTEIN-RELATED"/>
    <property type="match status" value="1"/>
</dbReference>
<dbReference type="GO" id="GO:0005524">
    <property type="term" value="F:ATP binding"/>
    <property type="evidence" value="ECO:0007669"/>
    <property type="project" value="UniProtKB-KW"/>
</dbReference>
<comment type="caution">
    <text evidence="7">The sequence shown here is derived from an EMBL/GenBank/DDBJ whole genome shotgun (WGS) entry which is preliminary data.</text>
</comment>
<name>A0A7Y6TV57_9BURK</name>
<dbReference type="SMART" id="SM00382">
    <property type="entry name" value="AAA"/>
    <property type="match status" value="1"/>
</dbReference>
<dbReference type="Gene3D" id="3.40.50.300">
    <property type="entry name" value="P-loop containing nucleotide triphosphate hydrolases"/>
    <property type="match status" value="1"/>
</dbReference>
<sequence>MATSEAGPLLRVDGVTLQYKTREHLVTATYRVSFDVLRSDRFVLLGPSGCGKSTLLKAVGGYMTPVEGTIALKGHKVSKPGPDRVMVFQEFDQLLPWKTVRQNVVFALESSGRLSGRPADERGMAYIEKVGLTKFADAYPHTLSGGMKQRAAIARGMAMEPDILLMDEPFAALDALTRRKMQDELLQLWEDTRFTVLFVTHSIPEAVRIGNRILLLSPHPGQVKAELDSNGDDRPDPATGVTLSDRIHGMLFADPIEVAEGEAHG</sequence>
<dbReference type="RefSeq" id="WP_176065837.1">
    <property type="nucleotide sequence ID" value="NZ_JABWMJ010000001.1"/>
</dbReference>
<keyword evidence="4" id="KW-0547">Nucleotide-binding</keyword>
<accession>A0A7Y6TV57</accession>
<dbReference type="AlphaFoldDB" id="A0A7Y6TV57"/>
<keyword evidence="8" id="KW-1185">Reference proteome</keyword>
<dbReference type="InterPro" id="IPR017871">
    <property type="entry name" value="ABC_transporter-like_CS"/>
</dbReference>
<dbReference type="InterPro" id="IPR003593">
    <property type="entry name" value="AAA+_ATPase"/>
</dbReference>
<proteinExistence type="inferred from homology"/>
<comment type="similarity">
    <text evidence="1">Belongs to the ABC transporter superfamily.</text>
</comment>
<gene>
    <name evidence="7" type="ORF">HQN59_02895</name>
</gene>
<dbReference type="Proteomes" id="UP000529637">
    <property type="component" value="Unassembled WGS sequence"/>
</dbReference>
<evidence type="ECO:0000256" key="3">
    <source>
        <dbReference type="ARBA" id="ARBA00022475"/>
    </source>
</evidence>
<dbReference type="EMBL" id="JABWMJ010000001">
    <property type="protein sequence ID" value="NUZ04700.1"/>
    <property type="molecule type" value="Genomic_DNA"/>
</dbReference>
<keyword evidence="3" id="KW-0472">Membrane</keyword>
<evidence type="ECO:0000256" key="5">
    <source>
        <dbReference type="ARBA" id="ARBA00022840"/>
    </source>
</evidence>
<dbReference type="PROSITE" id="PS00211">
    <property type="entry name" value="ABC_TRANSPORTER_1"/>
    <property type="match status" value="1"/>
</dbReference>
<evidence type="ECO:0000259" key="6">
    <source>
        <dbReference type="PROSITE" id="PS50893"/>
    </source>
</evidence>
<dbReference type="GO" id="GO:0016887">
    <property type="term" value="F:ATP hydrolysis activity"/>
    <property type="evidence" value="ECO:0007669"/>
    <property type="project" value="InterPro"/>
</dbReference>